<proteinExistence type="predicted"/>
<dbReference type="Proteomes" id="UP000192391">
    <property type="component" value="Chromosome"/>
</dbReference>
<evidence type="ECO:0000313" key="1">
    <source>
        <dbReference type="EMBL" id="ARD64982.1"/>
    </source>
</evidence>
<name>A0AAC9QSR8_EUBLI</name>
<dbReference type="KEGG" id="elim:B2M23_05235"/>
<dbReference type="AlphaFoldDB" id="A0AAC9QSR8"/>
<accession>A0AAC9QSR8</accession>
<reference evidence="2" key="1">
    <citation type="journal article" date="2017" name="Sci. Rep.">
        <title>Determination of the Genome and Primary Transcriptome of Syngas Fermenting Eubacterium limosum ATCC 8486.</title>
        <authorList>
            <person name="Song Y."/>
            <person name="Shin J."/>
            <person name="Jeong Y."/>
            <person name="Jin S."/>
            <person name="Lee J.K."/>
            <person name="Kim D.R."/>
            <person name="Kim S.C."/>
            <person name="Cho S."/>
            <person name="Cho B.K."/>
        </authorList>
    </citation>
    <scope>NUCLEOTIDE SEQUENCE [LARGE SCALE GENOMIC DNA]</scope>
    <source>
        <strain evidence="2">ATCC 8486</strain>
    </source>
</reference>
<organism evidence="1 2">
    <name type="scientific">Eubacterium limosum</name>
    <dbReference type="NCBI Taxonomy" id="1736"/>
    <lineage>
        <taxon>Bacteria</taxon>
        <taxon>Bacillati</taxon>
        <taxon>Bacillota</taxon>
        <taxon>Clostridia</taxon>
        <taxon>Eubacteriales</taxon>
        <taxon>Eubacteriaceae</taxon>
        <taxon>Eubacterium</taxon>
    </lineage>
</organism>
<sequence length="94" mass="11085">MFFKTGDFVQLANKHVFEVVYADEKKAVCLFLHGGKKRGYFYSDHTAVIANEVRYYKNAHWLKKIPKIDKINELSWEPLETQLNYTIGQETLWA</sequence>
<gene>
    <name evidence="1" type="ORF">B2M23_05235</name>
</gene>
<evidence type="ECO:0000313" key="2">
    <source>
        <dbReference type="Proteomes" id="UP000192391"/>
    </source>
</evidence>
<protein>
    <submittedName>
        <fullName evidence="1">Uncharacterized protein</fullName>
    </submittedName>
</protein>
<dbReference type="RefSeq" id="WP_038352104.1">
    <property type="nucleotide sequence ID" value="NZ_CP019962.1"/>
</dbReference>
<dbReference type="EMBL" id="CP019962">
    <property type="protein sequence ID" value="ARD64982.1"/>
    <property type="molecule type" value="Genomic_DNA"/>
</dbReference>